<sequence>MKSRGELQRNLERMRPHEVILIPHQRNHPQILIQCLRRKPQCHWKVEQGLTESPDFFDNAQDVVDYLSQLRPPEKWTSALLLRPPSIFSRFQEQKKNHPG</sequence>
<dbReference type="EMBL" id="QBKR01000056">
    <property type="protein sequence ID" value="PTX46859.1"/>
    <property type="molecule type" value="Genomic_DNA"/>
</dbReference>
<protein>
    <submittedName>
        <fullName evidence="1">Uncharacterized protein</fullName>
    </submittedName>
</protein>
<dbReference type="Proteomes" id="UP000244240">
    <property type="component" value="Unassembled WGS sequence"/>
</dbReference>
<dbReference type="RefSeq" id="WP_108026873.1">
    <property type="nucleotide sequence ID" value="NZ_QBKR01000056.1"/>
</dbReference>
<organism evidence="1 2">
    <name type="scientific">Melghirimyces profundicolus</name>
    <dbReference type="NCBI Taxonomy" id="1242148"/>
    <lineage>
        <taxon>Bacteria</taxon>
        <taxon>Bacillati</taxon>
        <taxon>Bacillota</taxon>
        <taxon>Bacilli</taxon>
        <taxon>Bacillales</taxon>
        <taxon>Thermoactinomycetaceae</taxon>
        <taxon>Melghirimyces</taxon>
    </lineage>
</organism>
<evidence type="ECO:0000313" key="1">
    <source>
        <dbReference type="EMBL" id="PTX46859.1"/>
    </source>
</evidence>
<accession>A0A2T6ASS4</accession>
<reference evidence="1 2" key="1">
    <citation type="submission" date="2018-04" db="EMBL/GenBank/DDBJ databases">
        <title>Genomic Encyclopedia of Archaeal and Bacterial Type Strains, Phase II (KMG-II): from individual species to whole genera.</title>
        <authorList>
            <person name="Goeker M."/>
        </authorList>
    </citation>
    <scope>NUCLEOTIDE SEQUENCE [LARGE SCALE GENOMIC DNA]</scope>
    <source>
        <strain evidence="1 2">DSM 45787</strain>
    </source>
</reference>
<keyword evidence="2" id="KW-1185">Reference proteome</keyword>
<proteinExistence type="predicted"/>
<evidence type="ECO:0000313" key="2">
    <source>
        <dbReference type="Proteomes" id="UP000244240"/>
    </source>
</evidence>
<name>A0A2T6ASS4_9BACL</name>
<gene>
    <name evidence="1" type="ORF">C8P63_1564</name>
</gene>
<comment type="caution">
    <text evidence="1">The sequence shown here is derived from an EMBL/GenBank/DDBJ whole genome shotgun (WGS) entry which is preliminary data.</text>
</comment>
<dbReference type="AlphaFoldDB" id="A0A2T6ASS4"/>